<organism evidence="2 3">
    <name type="scientific">Tanacetum coccineum</name>
    <dbReference type="NCBI Taxonomy" id="301880"/>
    <lineage>
        <taxon>Eukaryota</taxon>
        <taxon>Viridiplantae</taxon>
        <taxon>Streptophyta</taxon>
        <taxon>Embryophyta</taxon>
        <taxon>Tracheophyta</taxon>
        <taxon>Spermatophyta</taxon>
        <taxon>Magnoliopsida</taxon>
        <taxon>eudicotyledons</taxon>
        <taxon>Gunneridae</taxon>
        <taxon>Pentapetalae</taxon>
        <taxon>asterids</taxon>
        <taxon>campanulids</taxon>
        <taxon>Asterales</taxon>
        <taxon>Asteraceae</taxon>
        <taxon>Asteroideae</taxon>
        <taxon>Anthemideae</taxon>
        <taxon>Anthemidinae</taxon>
        <taxon>Tanacetum</taxon>
    </lineage>
</organism>
<feature type="compositionally biased region" description="Polar residues" evidence="1">
    <location>
        <begin position="520"/>
        <end position="548"/>
    </location>
</feature>
<accession>A0ABQ5BX98</accession>
<reference evidence="2" key="1">
    <citation type="journal article" date="2022" name="Int. J. Mol. Sci.">
        <title>Draft Genome of Tanacetum Coccineum: Genomic Comparison of Closely Related Tanacetum-Family Plants.</title>
        <authorList>
            <person name="Yamashiro T."/>
            <person name="Shiraishi A."/>
            <person name="Nakayama K."/>
            <person name="Satake H."/>
        </authorList>
    </citation>
    <scope>NUCLEOTIDE SEQUENCE</scope>
</reference>
<feature type="region of interest" description="Disordered" evidence="1">
    <location>
        <begin position="318"/>
        <end position="337"/>
    </location>
</feature>
<evidence type="ECO:0000313" key="2">
    <source>
        <dbReference type="EMBL" id="GJT18417.1"/>
    </source>
</evidence>
<evidence type="ECO:0000313" key="3">
    <source>
        <dbReference type="Proteomes" id="UP001151760"/>
    </source>
</evidence>
<feature type="compositionally biased region" description="Polar residues" evidence="1">
    <location>
        <begin position="320"/>
        <end position="337"/>
    </location>
</feature>
<feature type="region of interest" description="Disordered" evidence="1">
    <location>
        <begin position="520"/>
        <end position="554"/>
    </location>
</feature>
<proteinExistence type="predicted"/>
<evidence type="ECO:0000256" key="1">
    <source>
        <dbReference type="SAM" id="MobiDB-lite"/>
    </source>
</evidence>
<reference evidence="2" key="2">
    <citation type="submission" date="2022-01" db="EMBL/GenBank/DDBJ databases">
        <authorList>
            <person name="Yamashiro T."/>
            <person name="Shiraishi A."/>
            <person name="Satake H."/>
            <person name="Nakayama K."/>
        </authorList>
    </citation>
    <scope>NUCLEOTIDE SEQUENCE</scope>
</reference>
<feature type="compositionally biased region" description="Basic and acidic residues" evidence="1">
    <location>
        <begin position="1"/>
        <end position="16"/>
    </location>
</feature>
<name>A0ABQ5BX98_9ASTR</name>
<feature type="region of interest" description="Disordered" evidence="1">
    <location>
        <begin position="1"/>
        <end position="23"/>
    </location>
</feature>
<gene>
    <name evidence="2" type="ORF">Tco_0877123</name>
</gene>
<sequence length="610" mass="68663">MKDMLKKFEKCDKDSSEPLAVSGKYYTPPPSYNSNQTYYAPTVVPQPPTYQPDTELSIPTFLPTDDPIANLNKAMIFLSLVYRSKFPPTKQTSSNPRTQATIQNGQKVLMAKQCTTKKKVKDSEWFKDKMLLAQAQEAGVVLDEEQQDFLADSLEETDDYYNDKATANAVFMTNLSPVGSLNDDTIAPRYDSDTLSELGYIENIISTNESYDELKGSNVVICYTDYMLTIGDDADNYVPPPIQKNDMMLFLVEQIKSQVYNYNKVWICQILQEISQKRTRERMSDQEAKEIKAEAKEIMPQPSTGSKNNKLRAQLKGKFSESQTNHRGTSVNTKLSKPSTSGTKLYLVTLFPKSKVIPKVVEKNDLSKSVSSHLTTNKIIEKCTKVLAPGLLKIESELINAYFKNNRAVHHDYLRVTKEHVATLQELLEQAITLKPLDEHIGYASKFAARIQELLVYVSASCRFTQSGNEKWAPVTSHKKNNKPYVDASRMKQTIETITKVHAVKQNTCKTDNTMLPSTGRVSFTTASGSKPRSNTKNDRIPQSSNRSMKNKVEARQRKFKSSVNKNNHVSDCNANVKNVALSKNSNTICLSCNECLFSANHDACVVQYL</sequence>
<keyword evidence="3" id="KW-1185">Reference proteome</keyword>
<comment type="caution">
    <text evidence="2">The sequence shown here is derived from an EMBL/GenBank/DDBJ whole genome shotgun (WGS) entry which is preliminary data.</text>
</comment>
<dbReference type="Proteomes" id="UP001151760">
    <property type="component" value="Unassembled WGS sequence"/>
</dbReference>
<protein>
    <submittedName>
        <fullName evidence="2">Uncharacterized protein</fullName>
    </submittedName>
</protein>
<dbReference type="EMBL" id="BQNB010013635">
    <property type="protein sequence ID" value="GJT18417.1"/>
    <property type="molecule type" value="Genomic_DNA"/>
</dbReference>